<feature type="domain" description="BioF2-like acetyltransferase" evidence="1">
    <location>
        <begin position="222"/>
        <end position="345"/>
    </location>
</feature>
<dbReference type="Proteomes" id="UP000242763">
    <property type="component" value="Unassembled WGS sequence"/>
</dbReference>
<accession>A0A1I3RHR2</accession>
<dbReference type="SUPFAM" id="SSF55729">
    <property type="entry name" value="Acyl-CoA N-acyltransferases (Nat)"/>
    <property type="match status" value="1"/>
</dbReference>
<dbReference type="Gene3D" id="3.40.630.30">
    <property type="match status" value="1"/>
</dbReference>
<reference evidence="3" key="1">
    <citation type="submission" date="2016-10" db="EMBL/GenBank/DDBJ databases">
        <authorList>
            <person name="Varghese N."/>
            <person name="Submissions S."/>
        </authorList>
    </citation>
    <scope>NUCLEOTIDE SEQUENCE [LARGE SCALE GENOMIC DNA]</scope>
    <source>
        <strain evidence="3">DSM 21857</strain>
    </source>
</reference>
<sequence>MGANPIIEELSGSASGRMIGEFADYASEAVLPAVLEEMQKRPPRKLAIYAASAGFELVDELSHLCARAIDPNVFFNPRFLAPAMPRLEDREVCLAVIRDGDDLKSRLRLLVPFTVERLPLFGTSIMRTWSSPFGPLGTPLVDPDDPEGVIDDFFSMLARPHLKLPGIFVMPDVRLDGTFAAMMHRFAESRGLPLEITNRVQRPHLQSELLPEDYLDHSISRRHLREYQRLKRRLADLGTLEYRIARQPDDVRQAVEDFLALEASGWKGREGSAMAVDRYRAAFAREAAQRLAENDQCRVHALHLNGEVIASLIVFVEAGVAYTWKTAYDENYARFSPGTLLMIEVTHTHLLDPNVAITDSCAVPDHPIVSRLWKERRPIGTMVVGLSAGSDRATRRAATQLHREKQTRNMARIVRQRIQQALKRS</sequence>
<proteinExistence type="predicted"/>
<dbReference type="OrthoDB" id="213519at2"/>
<evidence type="ECO:0000259" key="1">
    <source>
        <dbReference type="Pfam" id="PF13480"/>
    </source>
</evidence>
<keyword evidence="2" id="KW-0808">Transferase</keyword>
<dbReference type="EMBL" id="FORF01000020">
    <property type="protein sequence ID" value="SFJ45818.1"/>
    <property type="molecule type" value="Genomic_DNA"/>
</dbReference>
<dbReference type="InterPro" id="IPR016181">
    <property type="entry name" value="Acyl_CoA_acyltransferase"/>
</dbReference>
<evidence type="ECO:0000313" key="2">
    <source>
        <dbReference type="EMBL" id="SFJ45818.1"/>
    </source>
</evidence>
<dbReference type="InterPro" id="IPR038740">
    <property type="entry name" value="BioF2-like_GNAT_dom"/>
</dbReference>
<dbReference type="GO" id="GO:0016740">
    <property type="term" value="F:transferase activity"/>
    <property type="evidence" value="ECO:0007669"/>
    <property type="project" value="UniProtKB-KW"/>
</dbReference>
<keyword evidence="3" id="KW-1185">Reference proteome</keyword>
<protein>
    <submittedName>
        <fullName evidence="2">Acetyltransferase involved in cellulose biosynthesis, CelD/BcsL family</fullName>
    </submittedName>
</protein>
<dbReference type="AlphaFoldDB" id="A0A1I3RHR2"/>
<dbReference type="Pfam" id="PF13480">
    <property type="entry name" value="Acetyltransf_6"/>
    <property type="match status" value="1"/>
</dbReference>
<evidence type="ECO:0000313" key="3">
    <source>
        <dbReference type="Proteomes" id="UP000242763"/>
    </source>
</evidence>
<organism evidence="2 3">
    <name type="scientific">Aquamicrobium aerolatum DSM 21857</name>
    <dbReference type="NCBI Taxonomy" id="1121003"/>
    <lineage>
        <taxon>Bacteria</taxon>
        <taxon>Pseudomonadati</taxon>
        <taxon>Pseudomonadota</taxon>
        <taxon>Alphaproteobacteria</taxon>
        <taxon>Hyphomicrobiales</taxon>
        <taxon>Phyllobacteriaceae</taxon>
        <taxon>Aerobium</taxon>
    </lineage>
</organism>
<dbReference type="RefSeq" id="WP_091524029.1">
    <property type="nucleotide sequence ID" value="NZ_FORF01000020.1"/>
</dbReference>
<dbReference type="STRING" id="1121003.SAMN03080618_03032"/>
<gene>
    <name evidence="2" type="ORF">SAMN03080618_03032</name>
</gene>
<name>A0A1I3RHR2_9HYPH</name>